<evidence type="ECO:0000313" key="1">
    <source>
        <dbReference type="EMBL" id="SBO92505.1"/>
    </source>
</evidence>
<gene>
    <name evidence="1" type="ORF">BN4615_P2019</name>
</gene>
<dbReference type="EMBL" id="LT559118">
    <property type="protein sequence ID" value="SBO92505.1"/>
    <property type="molecule type" value="Genomic_DNA"/>
</dbReference>
<protein>
    <recommendedName>
        <fullName evidence="2">YbaB/EbfC DNA-binding family protein</fullName>
    </recommendedName>
</protein>
<dbReference type="Pfam" id="PF02575">
    <property type="entry name" value="YbaB_DNA_bd"/>
    <property type="match status" value="1"/>
</dbReference>
<dbReference type="Gene3D" id="3.30.1310.10">
    <property type="entry name" value="Nucleoid-associated protein YbaB-like domain"/>
    <property type="match status" value="1"/>
</dbReference>
<evidence type="ECO:0008006" key="2">
    <source>
        <dbReference type="Google" id="ProtNLM"/>
    </source>
</evidence>
<dbReference type="SUPFAM" id="SSF82607">
    <property type="entry name" value="YbaB-like"/>
    <property type="match status" value="1"/>
</dbReference>
<dbReference type="InterPro" id="IPR004401">
    <property type="entry name" value="YbaB/EbfC"/>
</dbReference>
<sequence>MASPDEADFLDRFAELREVATAAGGLVKVEVDGTSDLVGLVIDPRAMRLASEELAAAVREAFGRARAAAQERAMQAVPDVLRQETPELTAMLRDIEADARGNMNEILLAANELTARLDRLMRQGNQR</sequence>
<dbReference type="AlphaFoldDB" id="A0A1M4E135"/>
<accession>A0A1M4E135</accession>
<name>A0A1M4E135_9ACTN</name>
<reference evidence="1" key="1">
    <citation type="submission" date="2016-04" db="EMBL/GenBank/DDBJ databases">
        <authorList>
            <person name="Evans L.H."/>
            <person name="Alamgir A."/>
            <person name="Owens N."/>
            <person name="Weber N.D."/>
            <person name="Virtaneva K."/>
            <person name="Barbian K."/>
            <person name="Babar A."/>
            <person name="Rosenke K."/>
        </authorList>
    </citation>
    <scope>NUCLEOTIDE SEQUENCE</scope>
    <source>
        <strain evidence="1">Nono1</strain>
    </source>
</reference>
<dbReference type="InterPro" id="IPR036894">
    <property type="entry name" value="YbaB-like_sf"/>
</dbReference>
<proteinExistence type="predicted"/>
<organism evidence="1">
    <name type="scientific">Nonomuraea gerenzanensis</name>
    <dbReference type="NCBI Taxonomy" id="93944"/>
    <lineage>
        <taxon>Bacteria</taxon>
        <taxon>Bacillati</taxon>
        <taxon>Actinomycetota</taxon>
        <taxon>Actinomycetes</taxon>
        <taxon>Streptosporangiales</taxon>
        <taxon>Streptosporangiaceae</taxon>
        <taxon>Nonomuraea</taxon>
    </lineage>
</organism>
<dbReference type="GO" id="GO:0003677">
    <property type="term" value="F:DNA binding"/>
    <property type="evidence" value="ECO:0007669"/>
    <property type="project" value="InterPro"/>
</dbReference>